<dbReference type="EMBL" id="SGXC01000001">
    <property type="protein sequence ID" value="RZS84264.1"/>
    <property type="molecule type" value="Genomic_DNA"/>
</dbReference>
<proteinExistence type="predicted"/>
<dbReference type="OrthoDB" id="8523055at2"/>
<evidence type="ECO:0000313" key="2">
    <source>
        <dbReference type="EMBL" id="RZS84264.1"/>
    </source>
</evidence>
<sequence length="407" mass="43965">MKDSDTAIVTTDSMPLSGVRVLDLTQIYNGPYATFLMAMAGAEVIKVEPPGGEYLRRRDARSGAGVPFAMLNANKGSISLNLKSEDGVALFLKLVASADVVIENYAPGVMDRLGVGYDVLKAVNPSLIFASGSGYGSDGPYRDYPAMDLTVQAMAGIMSITGFPENAPVKSGAALCDFFGGVHLYGAITTALFQRSRTGLGACIEVAMLDAVYPSLASSIGMSYGARTDIPERTGNRHGGLSLCPYNVYPTSDGHVAIICNNDKHWQNLLEVMGRQELATDPRMVDMRQRVANMALVDDMIGAWTSTMTREQLFSILVAGRVPSAPVRELREVMDDAHMHERGMLFEIDHPQYGPITVCRSPINFQGQDQASYQPSPEYATDNARVYGDWLGLEEAAQADLKARGVI</sequence>
<comment type="caution">
    <text evidence="2">The sequence shown here is derived from an EMBL/GenBank/DDBJ whole genome shotgun (WGS) entry which is preliminary data.</text>
</comment>
<dbReference type="Pfam" id="PF02515">
    <property type="entry name" value="CoA_transf_3"/>
    <property type="match status" value="1"/>
</dbReference>
<reference evidence="2 3" key="1">
    <citation type="submission" date="2019-02" db="EMBL/GenBank/DDBJ databases">
        <title>Genomic Encyclopedia of Type Strains, Phase IV (KMG-IV): sequencing the most valuable type-strain genomes for metagenomic binning, comparative biology and taxonomic classification.</title>
        <authorList>
            <person name="Goeker M."/>
        </authorList>
    </citation>
    <scope>NUCLEOTIDE SEQUENCE [LARGE SCALE GENOMIC DNA]</scope>
    <source>
        <strain evidence="2 3">K24</strain>
    </source>
</reference>
<dbReference type="AlphaFoldDB" id="A0A4Q7NH25"/>
<dbReference type="InterPro" id="IPR003673">
    <property type="entry name" value="CoA-Trfase_fam_III"/>
</dbReference>
<dbReference type="InterPro" id="IPR023606">
    <property type="entry name" value="CoA-Trfase_III_dom_1_sf"/>
</dbReference>
<dbReference type="Gene3D" id="3.40.50.10540">
    <property type="entry name" value="Crotonobetainyl-coa:carnitine coa-transferase, domain 1"/>
    <property type="match status" value="1"/>
</dbReference>
<dbReference type="InterPro" id="IPR044855">
    <property type="entry name" value="CoA-Trfase_III_dom3_sf"/>
</dbReference>
<dbReference type="PANTHER" id="PTHR48207">
    <property type="entry name" value="SUCCINATE--HYDROXYMETHYLGLUTARATE COA-TRANSFERASE"/>
    <property type="match status" value="1"/>
</dbReference>
<accession>A0A4Q7NH25</accession>
<evidence type="ECO:0000313" key="3">
    <source>
        <dbReference type="Proteomes" id="UP000292445"/>
    </source>
</evidence>
<dbReference type="Proteomes" id="UP000292445">
    <property type="component" value="Unassembled WGS sequence"/>
</dbReference>
<gene>
    <name evidence="2" type="ORF">EV675_0278</name>
</gene>
<dbReference type="InterPro" id="IPR050483">
    <property type="entry name" value="CoA-transferase_III_domain"/>
</dbReference>
<dbReference type="SUPFAM" id="SSF89796">
    <property type="entry name" value="CoA-transferase family III (CaiB/BaiF)"/>
    <property type="match status" value="1"/>
</dbReference>
<dbReference type="PANTHER" id="PTHR48207:SF3">
    <property type="entry name" value="SUCCINATE--HYDROXYMETHYLGLUTARATE COA-TRANSFERASE"/>
    <property type="match status" value="1"/>
</dbReference>
<keyword evidence="3" id="KW-1185">Reference proteome</keyword>
<protein>
    <submittedName>
        <fullName evidence="2">Formyl-CoA transferase</fullName>
    </submittedName>
</protein>
<keyword evidence="1 2" id="KW-0808">Transferase</keyword>
<dbReference type="GO" id="GO:0008410">
    <property type="term" value="F:CoA-transferase activity"/>
    <property type="evidence" value="ECO:0007669"/>
    <property type="project" value="TreeGrafter"/>
</dbReference>
<dbReference type="Gene3D" id="3.30.1540.10">
    <property type="entry name" value="formyl-coa transferase, domain 3"/>
    <property type="match status" value="1"/>
</dbReference>
<organism evidence="2 3">
    <name type="scientific">Pigmentiphaga kullae</name>
    <dbReference type="NCBI Taxonomy" id="151784"/>
    <lineage>
        <taxon>Bacteria</taxon>
        <taxon>Pseudomonadati</taxon>
        <taxon>Pseudomonadota</taxon>
        <taxon>Betaproteobacteria</taxon>
        <taxon>Burkholderiales</taxon>
        <taxon>Alcaligenaceae</taxon>
        <taxon>Pigmentiphaga</taxon>
    </lineage>
</organism>
<name>A0A4Q7NH25_9BURK</name>
<evidence type="ECO:0000256" key="1">
    <source>
        <dbReference type="ARBA" id="ARBA00022679"/>
    </source>
</evidence>
<dbReference type="RefSeq" id="WP_130355653.1">
    <property type="nucleotide sequence ID" value="NZ_SGXC01000001.1"/>
</dbReference>